<dbReference type="InterPro" id="IPR051677">
    <property type="entry name" value="AfsR-DnrI-RedD_regulator"/>
</dbReference>
<evidence type="ECO:0000313" key="10">
    <source>
        <dbReference type="Proteomes" id="UP000317940"/>
    </source>
</evidence>
<dbReference type="SMART" id="SM01043">
    <property type="entry name" value="BTAD"/>
    <property type="match status" value="1"/>
</dbReference>
<keyword evidence="10" id="KW-1185">Reference proteome</keyword>
<dbReference type="Gene3D" id="1.25.40.10">
    <property type="entry name" value="Tetratricopeptide repeat domain"/>
    <property type="match status" value="1"/>
</dbReference>
<dbReference type="Proteomes" id="UP000317940">
    <property type="component" value="Unassembled WGS sequence"/>
</dbReference>
<gene>
    <name evidence="9" type="ORF">FHX73_113470</name>
</gene>
<feature type="DNA-binding region" description="OmpR/PhoB-type" evidence="6">
    <location>
        <begin position="1"/>
        <end position="100"/>
    </location>
</feature>
<keyword evidence="2" id="KW-0902">Two-component regulatory system</keyword>
<dbReference type="CDD" id="cd15831">
    <property type="entry name" value="BTAD"/>
    <property type="match status" value="1"/>
</dbReference>
<dbReference type="Pfam" id="PF00486">
    <property type="entry name" value="Trans_reg_C"/>
    <property type="match status" value="1"/>
</dbReference>
<comment type="similarity">
    <text evidence="1">Belongs to the AfsR/DnrI/RedD regulatory family.</text>
</comment>
<evidence type="ECO:0000256" key="7">
    <source>
        <dbReference type="SAM" id="MobiDB-lite"/>
    </source>
</evidence>
<organism evidence="9 10">
    <name type="scientific">Kitasatospora viridis</name>
    <dbReference type="NCBI Taxonomy" id="281105"/>
    <lineage>
        <taxon>Bacteria</taxon>
        <taxon>Bacillati</taxon>
        <taxon>Actinomycetota</taxon>
        <taxon>Actinomycetes</taxon>
        <taxon>Kitasatosporales</taxon>
        <taxon>Streptomycetaceae</taxon>
        <taxon>Kitasatospora</taxon>
    </lineage>
</organism>
<evidence type="ECO:0000256" key="2">
    <source>
        <dbReference type="ARBA" id="ARBA00023012"/>
    </source>
</evidence>
<keyword evidence="5" id="KW-0804">Transcription</keyword>
<dbReference type="InterPro" id="IPR036388">
    <property type="entry name" value="WH-like_DNA-bd_sf"/>
</dbReference>
<dbReference type="Pfam" id="PF03704">
    <property type="entry name" value="BTAD"/>
    <property type="match status" value="1"/>
</dbReference>
<dbReference type="SMART" id="SM00862">
    <property type="entry name" value="Trans_reg_C"/>
    <property type="match status" value="1"/>
</dbReference>
<feature type="domain" description="OmpR/PhoB-type" evidence="8">
    <location>
        <begin position="1"/>
        <end position="100"/>
    </location>
</feature>
<keyword evidence="3" id="KW-0805">Transcription regulation</keyword>
<dbReference type="OrthoDB" id="4336084at2"/>
<dbReference type="SUPFAM" id="SSF48452">
    <property type="entry name" value="TPR-like"/>
    <property type="match status" value="1"/>
</dbReference>
<evidence type="ECO:0000256" key="1">
    <source>
        <dbReference type="ARBA" id="ARBA00005820"/>
    </source>
</evidence>
<dbReference type="PROSITE" id="PS51755">
    <property type="entry name" value="OMPR_PHOB"/>
    <property type="match status" value="1"/>
</dbReference>
<dbReference type="GO" id="GO:0003677">
    <property type="term" value="F:DNA binding"/>
    <property type="evidence" value="ECO:0007669"/>
    <property type="project" value="UniProtKB-UniRule"/>
</dbReference>
<proteinExistence type="inferred from homology"/>
<evidence type="ECO:0000259" key="8">
    <source>
        <dbReference type="PROSITE" id="PS51755"/>
    </source>
</evidence>
<accession>A0A561UJS9</accession>
<dbReference type="GO" id="GO:0000160">
    <property type="term" value="P:phosphorelay signal transduction system"/>
    <property type="evidence" value="ECO:0007669"/>
    <property type="project" value="UniProtKB-KW"/>
</dbReference>
<dbReference type="InterPro" id="IPR011990">
    <property type="entry name" value="TPR-like_helical_dom_sf"/>
</dbReference>
<dbReference type="PANTHER" id="PTHR35807:SF1">
    <property type="entry name" value="TRANSCRIPTIONAL REGULATOR REDD"/>
    <property type="match status" value="1"/>
</dbReference>
<evidence type="ECO:0000256" key="3">
    <source>
        <dbReference type="ARBA" id="ARBA00023015"/>
    </source>
</evidence>
<comment type="caution">
    <text evidence="9">The sequence shown here is derived from an EMBL/GenBank/DDBJ whole genome shotgun (WGS) entry which is preliminary data.</text>
</comment>
<evidence type="ECO:0000313" key="9">
    <source>
        <dbReference type="EMBL" id="TWF99623.1"/>
    </source>
</evidence>
<protein>
    <submittedName>
        <fullName evidence="9">DNA-binding SARP family transcriptional activator</fullName>
    </submittedName>
</protein>
<dbReference type="SUPFAM" id="SSF46894">
    <property type="entry name" value="C-terminal effector domain of the bipartite response regulators"/>
    <property type="match status" value="1"/>
</dbReference>
<dbReference type="InterPro" id="IPR001867">
    <property type="entry name" value="OmpR/PhoB-type_DNA-bd"/>
</dbReference>
<sequence>MEIKVLGPLEVQVGRMSVVPTAGKPRQLLALLALNAGRTVAVGTLMEEIWGPRPPRSASSVLQTYVLQIRRLLEAALPEDSRDTAKDLLETRPNGYALNAEPQLCDVQESDRLATEGRRALAAGDDRAAAELLRAALDHWTGPVLADVKAGARLSIEVTRLEERRTRLIEEHIEADLHLGRHHELLGELAGLCAEYPWHECLHGQFMVALYRSGRQWQALEVYQRLHSALVEEFGLEPSSRLRRLQRAVLRSDPVLERRGRRGFNSPVAALEAVGSGTPLGAGTPIGTGAPLGPGAPLASGAPIRSGAPLRPGASIAV</sequence>
<evidence type="ECO:0000256" key="5">
    <source>
        <dbReference type="ARBA" id="ARBA00023163"/>
    </source>
</evidence>
<evidence type="ECO:0000256" key="6">
    <source>
        <dbReference type="PROSITE-ProRule" id="PRU01091"/>
    </source>
</evidence>
<reference evidence="9 10" key="1">
    <citation type="submission" date="2019-06" db="EMBL/GenBank/DDBJ databases">
        <title>Sequencing the genomes of 1000 actinobacteria strains.</title>
        <authorList>
            <person name="Klenk H.-P."/>
        </authorList>
    </citation>
    <scope>NUCLEOTIDE SEQUENCE [LARGE SCALE GENOMIC DNA]</scope>
    <source>
        <strain evidence="9 10">DSM 44826</strain>
    </source>
</reference>
<dbReference type="PANTHER" id="PTHR35807">
    <property type="entry name" value="TRANSCRIPTIONAL REGULATOR REDD-RELATED"/>
    <property type="match status" value="1"/>
</dbReference>
<dbReference type="AlphaFoldDB" id="A0A561UJS9"/>
<feature type="region of interest" description="Disordered" evidence="7">
    <location>
        <begin position="285"/>
        <end position="304"/>
    </location>
</feature>
<feature type="compositionally biased region" description="Low complexity" evidence="7">
    <location>
        <begin position="293"/>
        <end position="303"/>
    </location>
</feature>
<dbReference type="Gene3D" id="1.10.10.10">
    <property type="entry name" value="Winged helix-like DNA-binding domain superfamily/Winged helix DNA-binding domain"/>
    <property type="match status" value="1"/>
</dbReference>
<dbReference type="InterPro" id="IPR005158">
    <property type="entry name" value="BTAD"/>
</dbReference>
<name>A0A561UJS9_9ACTN</name>
<dbReference type="GO" id="GO:0006355">
    <property type="term" value="P:regulation of DNA-templated transcription"/>
    <property type="evidence" value="ECO:0007669"/>
    <property type="project" value="InterPro"/>
</dbReference>
<keyword evidence="4 6" id="KW-0238">DNA-binding</keyword>
<dbReference type="EMBL" id="VIWT01000001">
    <property type="protein sequence ID" value="TWF99623.1"/>
    <property type="molecule type" value="Genomic_DNA"/>
</dbReference>
<evidence type="ECO:0000256" key="4">
    <source>
        <dbReference type="ARBA" id="ARBA00023125"/>
    </source>
</evidence>
<dbReference type="InterPro" id="IPR016032">
    <property type="entry name" value="Sig_transdc_resp-reg_C-effctor"/>
</dbReference>